<dbReference type="AlphaFoldDB" id="N8WRR0"/>
<dbReference type="Gene3D" id="3.40.50.300">
    <property type="entry name" value="P-loop containing nucleotide triphosphate hydrolases"/>
    <property type="match status" value="1"/>
</dbReference>
<comment type="caution">
    <text evidence="2">The sequence shown here is derived from an EMBL/GenBank/DDBJ whole genome shotgun (WGS) entry which is preliminary data.</text>
</comment>
<proteinExistence type="predicted"/>
<dbReference type="InterPro" id="IPR027417">
    <property type="entry name" value="P-loop_NTPase"/>
</dbReference>
<dbReference type="SUPFAM" id="SSF52540">
    <property type="entry name" value="P-loop containing nucleoside triphosphate hydrolases"/>
    <property type="match status" value="1"/>
</dbReference>
<dbReference type="InterPro" id="IPR002586">
    <property type="entry name" value="CobQ/CobB/MinD/ParA_Nub-bd_dom"/>
</dbReference>
<sequence>MAKYISLLQLKGGVGKTTITANLAGYLASKGYSVLTVDADMPQGSLTAWAGLFTKKHGYKNYEHATAHSMDEMLSILEQADQEFDYILIDSPPRIAEIMRSLIIVSDLVLLPLNVTAPEIWAIQDTETKVIKAALEERPDLNIRLVLNRIKDRSSTFKLSDQVTKLTGLKFTKQYLTDYDSYQTIVGKGTHAAAYHVKKPKEQFTAFAKEVLSLIQ</sequence>
<dbReference type="Pfam" id="PF01656">
    <property type="entry name" value="CbiA"/>
    <property type="match status" value="1"/>
</dbReference>
<dbReference type="Proteomes" id="UP000018438">
    <property type="component" value="Unassembled WGS sequence"/>
</dbReference>
<feature type="domain" description="CobQ/CobB/MinD/ParA nucleotide binding" evidence="1">
    <location>
        <begin position="7"/>
        <end position="173"/>
    </location>
</feature>
<dbReference type="PANTHER" id="PTHR13696">
    <property type="entry name" value="P-LOOP CONTAINING NUCLEOSIDE TRIPHOSPHATE HYDROLASE"/>
    <property type="match status" value="1"/>
</dbReference>
<dbReference type="CDD" id="cd02042">
    <property type="entry name" value="ParAB_family"/>
    <property type="match status" value="1"/>
</dbReference>
<organism evidence="2 3">
    <name type="scientific">Acinetobacter schindleri NIPH 900</name>
    <dbReference type="NCBI Taxonomy" id="1217675"/>
    <lineage>
        <taxon>Bacteria</taxon>
        <taxon>Pseudomonadati</taxon>
        <taxon>Pseudomonadota</taxon>
        <taxon>Gammaproteobacteria</taxon>
        <taxon>Moraxellales</taxon>
        <taxon>Moraxellaceae</taxon>
        <taxon>Acinetobacter</taxon>
    </lineage>
</organism>
<accession>N8WRR0</accession>
<evidence type="ECO:0000259" key="1">
    <source>
        <dbReference type="Pfam" id="PF01656"/>
    </source>
</evidence>
<dbReference type="PIRSF" id="PIRSF009320">
    <property type="entry name" value="Nuc_binding_HP_1000"/>
    <property type="match status" value="1"/>
</dbReference>
<dbReference type="InterPro" id="IPR050678">
    <property type="entry name" value="DNA_Partitioning_ATPase"/>
</dbReference>
<dbReference type="RefSeq" id="WP_004811417.1">
    <property type="nucleotide sequence ID" value="NZ_KB849446.1"/>
</dbReference>
<protein>
    <recommendedName>
        <fullName evidence="1">CobQ/CobB/MinD/ParA nucleotide binding domain-containing protein</fullName>
    </recommendedName>
</protein>
<dbReference type="PATRIC" id="fig|1217675.3.peg.29"/>
<evidence type="ECO:0000313" key="2">
    <source>
        <dbReference type="EMBL" id="ENV14686.1"/>
    </source>
</evidence>
<dbReference type="HOGENOM" id="CLU_037612_5_3_6"/>
<name>N8WRR0_9GAMM</name>
<reference evidence="2 3" key="1">
    <citation type="submission" date="2013-02" db="EMBL/GenBank/DDBJ databases">
        <title>The Genome Sequence of Acinetobacter schindleri NIPH 900.</title>
        <authorList>
            <consortium name="The Broad Institute Genome Sequencing Platform"/>
            <consortium name="The Broad Institute Genome Sequencing Center for Infectious Disease"/>
            <person name="Cerqueira G."/>
            <person name="Feldgarden M."/>
            <person name="Courvalin P."/>
            <person name="Perichon B."/>
            <person name="Grillot-Courvalin C."/>
            <person name="Clermont D."/>
            <person name="Rocha E."/>
            <person name="Yoon E.-J."/>
            <person name="Nemec A."/>
            <person name="Walker B."/>
            <person name="Young S.K."/>
            <person name="Zeng Q."/>
            <person name="Gargeya S."/>
            <person name="Fitzgerald M."/>
            <person name="Haas B."/>
            <person name="Abouelleil A."/>
            <person name="Alvarado L."/>
            <person name="Arachchi H.M."/>
            <person name="Berlin A.M."/>
            <person name="Chapman S.B."/>
            <person name="Dewar J."/>
            <person name="Goldberg J."/>
            <person name="Griggs A."/>
            <person name="Gujja S."/>
            <person name="Hansen M."/>
            <person name="Howarth C."/>
            <person name="Imamovic A."/>
            <person name="Larimer J."/>
            <person name="McCowan C."/>
            <person name="Murphy C."/>
            <person name="Neiman D."/>
            <person name="Pearson M."/>
            <person name="Priest M."/>
            <person name="Roberts A."/>
            <person name="Saif S."/>
            <person name="Shea T."/>
            <person name="Sisk P."/>
            <person name="Sykes S."/>
            <person name="Wortman J."/>
            <person name="Nusbaum C."/>
            <person name="Birren B."/>
        </authorList>
    </citation>
    <scope>NUCLEOTIDE SEQUENCE [LARGE SCALE GENOMIC DNA]</scope>
    <source>
        <strain evidence="2 3">NIPH 900</strain>
    </source>
</reference>
<dbReference type="EMBL" id="APPI01000003">
    <property type="protein sequence ID" value="ENV14686.1"/>
    <property type="molecule type" value="Genomic_DNA"/>
</dbReference>
<gene>
    <name evidence="2" type="ORF">F965_00032</name>
</gene>
<keyword evidence="3" id="KW-1185">Reference proteome</keyword>
<dbReference type="PANTHER" id="PTHR13696:SF99">
    <property type="entry name" value="COBYRINIC ACID AC-DIAMIDE SYNTHASE"/>
    <property type="match status" value="1"/>
</dbReference>
<evidence type="ECO:0000313" key="3">
    <source>
        <dbReference type="Proteomes" id="UP000018438"/>
    </source>
</evidence>